<evidence type="ECO:0000256" key="3">
    <source>
        <dbReference type="SAM" id="MobiDB-lite"/>
    </source>
</evidence>
<organism evidence="4 5">
    <name type="scientific">Deinococcus oregonensis</name>
    <dbReference type="NCBI Taxonomy" id="1805970"/>
    <lineage>
        <taxon>Bacteria</taxon>
        <taxon>Thermotogati</taxon>
        <taxon>Deinococcota</taxon>
        <taxon>Deinococci</taxon>
        <taxon>Deinococcales</taxon>
        <taxon>Deinococcaceae</taxon>
        <taxon>Deinococcus</taxon>
    </lineage>
</organism>
<dbReference type="GO" id="GO:0016740">
    <property type="term" value="F:transferase activity"/>
    <property type="evidence" value="ECO:0007669"/>
    <property type="project" value="UniProtKB-KW"/>
</dbReference>
<dbReference type="Pfam" id="PF01066">
    <property type="entry name" value="CDP-OH_P_transf"/>
    <property type="match status" value="1"/>
</dbReference>
<evidence type="ECO:0000256" key="2">
    <source>
        <dbReference type="RuleBase" id="RU003750"/>
    </source>
</evidence>
<dbReference type="InterPro" id="IPR000462">
    <property type="entry name" value="CDP-OH_P_trans"/>
</dbReference>
<dbReference type="RefSeq" id="WP_380017490.1">
    <property type="nucleotide sequence ID" value="NZ_JBHLYR010000093.1"/>
</dbReference>
<gene>
    <name evidence="4" type="ORF">ACFFLM_26545</name>
</gene>
<accession>A0ABV6BAQ6</accession>
<comment type="caution">
    <text evidence="4">The sequence shown here is derived from an EMBL/GenBank/DDBJ whole genome shotgun (WGS) entry which is preliminary data.</text>
</comment>
<proteinExistence type="inferred from homology"/>
<feature type="region of interest" description="Disordered" evidence="3">
    <location>
        <begin position="1"/>
        <end position="21"/>
    </location>
</feature>
<keyword evidence="5" id="KW-1185">Reference proteome</keyword>
<evidence type="ECO:0000313" key="5">
    <source>
        <dbReference type="Proteomes" id="UP001589733"/>
    </source>
</evidence>
<protein>
    <submittedName>
        <fullName evidence="4">CDP-alcohol phosphatidyltransferase family protein</fullName>
        <ecNumber evidence="4">2.7.8.-</ecNumber>
    </submittedName>
</protein>
<dbReference type="PROSITE" id="PS00379">
    <property type="entry name" value="CDP_ALCOHOL_P_TRANSF"/>
    <property type="match status" value="1"/>
</dbReference>
<dbReference type="Gene3D" id="1.20.120.1760">
    <property type="match status" value="1"/>
</dbReference>
<dbReference type="InterPro" id="IPR048254">
    <property type="entry name" value="CDP_ALCOHOL_P_TRANSF_CS"/>
</dbReference>
<dbReference type="Proteomes" id="UP001589733">
    <property type="component" value="Unassembled WGS sequence"/>
</dbReference>
<keyword evidence="1 2" id="KW-0808">Transferase</keyword>
<dbReference type="EC" id="2.7.8.-" evidence="4"/>
<evidence type="ECO:0000313" key="4">
    <source>
        <dbReference type="EMBL" id="MFB9995496.1"/>
    </source>
</evidence>
<comment type="similarity">
    <text evidence="2">Belongs to the CDP-alcohol phosphatidyltransferase class-I family.</text>
</comment>
<dbReference type="InterPro" id="IPR043130">
    <property type="entry name" value="CDP-OH_PTrfase_TM_dom"/>
</dbReference>
<evidence type="ECO:0000256" key="1">
    <source>
        <dbReference type="ARBA" id="ARBA00022679"/>
    </source>
</evidence>
<sequence length="278" mass="30245">MDTMPAASSPPSVPTLAQTRKARPGIEWASERVFRPAAQRLIDPFARRGVNPAHLVLFHTALGLYAAHSIRRGGRLTPALLLQVKTVLDNLDGQLARSTGQTTETGRYLDTEMDLVVNAALNMALVGRWGLPLTLLQSLILTVDYLWERDYRAARGEEFRAAPAQSRDNPQLLAALKAVYNAYFVPQEKLIGAVFERRLKARVGPAPTQTQRVAYTPQPITGIAANLGLSTQLLALGACLLLGRPRLYAASLPVQAALLVGVQVWREGQVPAEAERGS</sequence>
<reference evidence="4 5" key="1">
    <citation type="submission" date="2024-09" db="EMBL/GenBank/DDBJ databases">
        <authorList>
            <person name="Sun Q."/>
            <person name="Mori K."/>
        </authorList>
    </citation>
    <scope>NUCLEOTIDE SEQUENCE [LARGE SCALE GENOMIC DNA]</scope>
    <source>
        <strain evidence="4 5">JCM 13503</strain>
    </source>
</reference>
<name>A0ABV6BAQ6_9DEIO</name>
<dbReference type="EMBL" id="JBHLYR010000093">
    <property type="protein sequence ID" value="MFB9995496.1"/>
    <property type="molecule type" value="Genomic_DNA"/>
</dbReference>